<accession>A0AAU9WET3</accession>
<sequence length="304" mass="34138">MAFWSEAILSLVHKLNNFSRPGSCKSLCKPFLVDDVQVGYISPKVASYLKSYSDIFVMVPGTSGEISHVTLAPELKTFTERSQKVAEVMNSLRLKDVFSTLRGWRNEMYPVMASFDTKPSFMMERSATCLLGTVQYGVHVNGYFVDENGKMFMWIARRSSTKQTWPGKLDQIVAGGITCGEGIQETLIRECAEEASIPEELSKAASSAGCVSYFFEDERGLFPEVQFVCDLKLPRDFQPINSDGEVSEFYCWPMEKVKEKIATDEFKPNCALVVLDFMVRHGFVTPDCEPHFVDFVVGSHSSLL</sequence>
<name>A0AAU9WET3_9CNID</name>
<keyword evidence="3" id="KW-1185">Reference proteome</keyword>
<dbReference type="FunFam" id="3.90.79.10:FF:000019">
    <property type="entry name" value="Thiamin pyrophosphokinase, putative"/>
    <property type="match status" value="1"/>
</dbReference>
<gene>
    <name evidence="2" type="ORF">PMEA_00005550</name>
</gene>
<reference evidence="2 3" key="1">
    <citation type="submission" date="2022-05" db="EMBL/GenBank/DDBJ databases">
        <authorList>
            <consortium name="Genoscope - CEA"/>
            <person name="William W."/>
        </authorList>
    </citation>
    <scope>NUCLEOTIDE SEQUENCE [LARGE SCALE GENOMIC DNA]</scope>
</reference>
<dbReference type="InterPro" id="IPR015797">
    <property type="entry name" value="NUDIX_hydrolase-like_dom_sf"/>
</dbReference>
<dbReference type="Proteomes" id="UP001159428">
    <property type="component" value="Unassembled WGS sequence"/>
</dbReference>
<dbReference type="EMBL" id="CALNXJ010000014">
    <property type="protein sequence ID" value="CAH3114616.1"/>
    <property type="molecule type" value="Genomic_DNA"/>
</dbReference>
<dbReference type="CDD" id="cd03676">
    <property type="entry name" value="NUDIX_Tnr3_like"/>
    <property type="match status" value="1"/>
</dbReference>
<dbReference type="Pfam" id="PF15916">
    <property type="entry name" value="DUF4743"/>
    <property type="match status" value="1"/>
</dbReference>
<dbReference type="Gene3D" id="3.90.79.10">
    <property type="entry name" value="Nucleoside Triphosphate Pyrophosphohydrolase"/>
    <property type="match status" value="1"/>
</dbReference>
<feature type="domain" description="Nudix hydrolase" evidence="1">
    <location>
        <begin position="135"/>
        <end position="276"/>
    </location>
</feature>
<dbReference type="AlphaFoldDB" id="A0AAU9WET3"/>
<dbReference type="PROSITE" id="PS51462">
    <property type="entry name" value="NUDIX"/>
    <property type="match status" value="1"/>
</dbReference>
<protein>
    <recommendedName>
        <fullName evidence="1">Nudix hydrolase domain-containing protein</fullName>
    </recommendedName>
</protein>
<dbReference type="PANTHER" id="PTHR13622:SF8">
    <property type="entry name" value="THIAMIN PYROPHOSPHOKINASE 1"/>
    <property type="match status" value="1"/>
</dbReference>
<proteinExistence type="predicted"/>
<evidence type="ECO:0000259" key="1">
    <source>
        <dbReference type="PROSITE" id="PS51462"/>
    </source>
</evidence>
<dbReference type="InterPro" id="IPR031804">
    <property type="entry name" value="DUF4743"/>
</dbReference>
<dbReference type="GO" id="GO:0044715">
    <property type="term" value="F:8-oxo-dGDP phosphatase activity"/>
    <property type="evidence" value="ECO:0007669"/>
    <property type="project" value="UniProtKB-ARBA"/>
</dbReference>
<evidence type="ECO:0000313" key="3">
    <source>
        <dbReference type="Proteomes" id="UP001159428"/>
    </source>
</evidence>
<dbReference type="PANTHER" id="PTHR13622">
    <property type="entry name" value="THIAMIN PYROPHOSPHOKINASE"/>
    <property type="match status" value="1"/>
</dbReference>
<dbReference type="InterPro" id="IPR000086">
    <property type="entry name" value="NUDIX_hydrolase_dom"/>
</dbReference>
<dbReference type="Pfam" id="PF00293">
    <property type="entry name" value="NUDIX"/>
    <property type="match status" value="1"/>
</dbReference>
<organism evidence="2 3">
    <name type="scientific">Pocillopora meandrina</name>
    <dbReference type="NCBI Taxonomy" id="46732"/>
    <lineage>
        <taxon>Eukaryota</taxon>
        <taxon>Metazoa</taxon>
        <taxon>Cnidaria</taxon>
        <taxon>Anthozoa</taxon>
        <taxon>Hexacorallia</taxon>
        <taxon>Scleractinia</taxon>
        <taxon>Astrocoeniina</taxon>
        <taxon>Pocilloporidae</taxon>
        <taxon>Pocillopora</taxon>
    </lineage>
</organism>
<evidence type="ECO:0000313" key="2">
    <source>
        <dbReference type="EMBL" id="CAH3114616.1"/>
    </source>
</evidence>
<dbReference type="SUPFAM" id="SSF55811">
    <property type="entry name" value="Nudix"/>
    <property type="match status" value="1"/>
</dbReference>
<comment type="caution">
    <text evidence="2">The sequence shown here is derived from an EMBL/GenBank/DDBJ whole genome shotgun (WGS) entry which is preliminary data.</text>
</comment>